<evidence type="ECO:0000256" key="1">
    <source>
        <dbReference type="ARBA" id="ARBA00022737"/>
    </source>
</evidence>
<dbReference type="OrthoDB" id="340346at2759"/>
<accession>A0A5B7DTT7</accession>
<dbReference type="InterPro" id="IPR000357">
    <property type="entry name" value="HEAT"/>
</dbReference>
<dbReference type="EMBL" id="VSRR010001384">
    <property type="protein sequence ID" value="MPC24860.1"/>
    <property type="molecule type" value="Genomic_DNA"/>
</dbReference>
<keyword evidence="1" id="KW-0677">Repeat</keyword>
<keyword evidence="4" id="KW-1185">Reference proteome</keyword>
<organism evidence="3 4">
    <name type="scientific">Portunus trituberculatus</name>
    <name type="common">Swimming crab</name>
    <name type="synonym">Neptunus trituberculatus</name>
    <dbReference type="NCBI Taxonomy" id="210409"/>
    <lineage>
        <taxon>Eukaryota</taxon>
        <taxon>Metazoa</taxon>
        <taxon>Ecdysozoa</taxon>
        <taxon>Arthropoda</taxon>
        <taxon>Crustacea</taxon>
        <taxon>Multicrustacea</taxon>
        <taxon>Malacostraca</taxon>
        <taxon>Eumalacostraca</taxon>
        <taxon>Eucarida</taxon>
        <taxon>Decapoda</taxon>
        <taxon>Pleocyemata</taxon>
        <taxon>Brachyura</taxon>
        <taxon>Eubrachyura</taxon>
        <taxon>Portunoidea</taxon>
        <taxon>Portunidae</taxon>
        <taxon>Portuninae</taxon>
        <taxon>Portunus</taxon>
    </lineage>
</organism>
<dbReference type="AlphaFoldDB" id="A0A5B7DTT7"/>
<dbReference type="InterPro" id="IPR016024">
    <property type="entry name" value="ARM-type_fold"/>
</dbReference>
<evidence type="ECO:0000313" key="3">
    <source>
        <dbReference type="EMBL" id="MPC24860.1"/>
    </source>
</evidence>
<dbReference type="PANTHER" id="PTHR10648">
    <property type="entry name" value="SERINE/THREONINE-PROTEIN PHOSPHATASE PP2A 65 KDA REGULATORY SUBUNIT"/>
    <property type="match status" value="1"/>
</dbReference>
<sequence>MAVIFLVVVIVIVVEVIAITTAITIIAITTIRHLSSPVSGLQVSRFVSLCEDGVWGVRKACAEVFMSVSCACSLATRKDRLSPVFVSLLTDQSRWVRVAAFQNLGPFISTFADPSVTGLHYNEEGVLVIGTPQDPAAPHHE</sequence>
<dbReference type="PANTHER" id="PTHR10648:SF1">
    <property type="entry name" value="SERINE_THREONINE-PROTEIN PHOSPHATASE 4 REGULATORY SUBUNIT 1"/>
    <property type="match status" value="1"/>
</dbReference>
<dbReference type="InterPro" id="IPR021133">
    <property type="entry name" value="HEAT_type_2"/>
</dbReference>
<gene>
    <name evidence="3" type="primary">Ppp4r1</name>
    <name evidence="3" type="ORF">E2C01_017954</name>
</gene>
<evidence type="ECO:0000256" key="2">
    <source>
        <dbReference type="PROSITE-ProRule" id="PRU00103"/>
    </source>
</evidence>
<dbReference type="SUPFAM" id="SSF48371">
    <property type="entry name" value="ARM repeat"/>
    <property type="match status" value="1"/>
</dbReference>
<name>A0A5B7DTT7_PORTR</name>
<proteinExistence type="predicted"/>
<dbReference type="GO" id="GO:0005737">
    <property type="term" value="C:cytoplasm"/>
    <property type="evidence" value="ECO:0007669"/>
    <property type="project" value="TreeGrafter"/>
</dbReference>
<protein>
    <submittedName>
        <fullName evidence="3">Serine/threonine-protein phosphatase 4 regulatory subunit 1</fullName>
    </submittedName>
</protein>
<dbReference type="PROSITE" id="PS50077">
    <property type="entry name" value="HEAT_REPEAT"/>
    <property type="match status" value="1"/>
</dbReference>
<comment type="caution">
    <text evidence="3">The sequence shown here is derived from an EMBL/GenBank/DDBJ whole genome shotgun (WGS) entry which is preliminary data.</text>
</comment>
<evidence type="ECO:0000313" key="4">
    <source>
        <dbReference type="Proteomes" id="UP000324222"/>
    </source>
</evidence>
<reference evidence="3 4" key="1">
    <citation type="submission" date="2019-05" db="EMBL/GenBank/DDBJ databases">
        <title>Another draft genome of Portunus trituberculatus and its Hox gene families provides insights of decapod evolution.</title>
        <authorList>
            <person name="Jeong J.-H."/>
            <person name="Song I."/>
            <person name="Kim S."/>
            <person name="Choi T."/>
            <person name="Kim D."/>
            <person name="Ryu S."/>
            <person name="Kim W."/>
        </authorList>
    </citation>
    <scope>NUCLEOTIDE SEQUENCE [LARGE SCALE GENOMIC DNA]</scope>
    <source>
        <tissue evidence="3">Muscle</tissue>
    </source>
</reference>
<dbReference type="Gene3D" id="1.25.10.10">
    <property type="entry name" value="Leucine-rich Repeat Variant"/>
    <property type="match status" value="1"/>
</dbReference>
<dbReference type="GO" id="GO:0019888">
    <property type="term" value="F:protein phosphatase regulator activity"/>
    <property type="evidence" value="ECO:0007669"/>
    <property type="project" value="TreeGrafter"/>
</dbReference>
<feature type="repeat" description="HEAT" evidence="2">
    <location>
        <begin position="81"/>
        <end position="119"/>
    </location>
</feature>
<dbReference type="InterPro" id="IPR051023">
    <property type="entry name" value="PP2A_Regulatory_Subunit_A"/>
</dbReference>
<dbReference type="InterPro" id="IPR011989">
    <property type="entry name" value="ARM-like"/>
</dbReference>
<dbReference type="Pfam" id="PF02985">
    <property type="entry name" value="HEAT"/>
    <property type="match status" value="1"/>
</dbReference>
<dbReference type="Proteomes" id="UP000324222">
    <property type="component" value="Unassembled WGS sequence"/>
</dbReference>